<keyword evidence="2" id="KW-1185">Reference proteome</keyword>
<proteinExistence type="predicted"/>
<dbReference type="PROSITE" id="PS51257">
    <property type="entry name" value="PROKAR_LIPOPROTEIN"/>
    <property type="match status" value="1"/>
</dbReference>
<accession>A0A6M1TF49</accession>
<evidence type="ECO:0000313" key="1">
    <source>
        <dbReference type="EMBL" id="NGP87240.1"/>
    </source>
</evidence>
<protein>
    <recommendedName>
        <fullName evidence="3">Lipoprotein</fullName>
    </recommendedName>
</protein>
<comment type="caution">
    <text evidence="1">The sequence shown here is derived from an EMBL/GenBank/DDBJ whole genome shotgun (WGS) entry which is preliminary data.</text>
</comment>
<dbReference type="AlphaFoldDB" id="A0A6M1TF49"/>
<organism evidence="1 2">
    <name type="scientific">Fodinibius halophilus</name>
    <dbReference type="NCBI Taxonomy" id="1736908"/>
    <lineage>
        <taxon>Bacteria</taxon>
        <taxon>Pseudomonadati</taxon>
        <taxon>Balneolota</taxon>
        <taxon>Balneolia</taxon>
        <taxon>Balneolales</taxon>
        <taxon>Balneolaceae</taxon>
        <taxon>Fodinibius</taxon>
    </lineage>
</organism>
<sequence length="258" mass="28383">MSRIARILFLMGVLIVSGVLSCSNVAGGGKKLSEISLQNGKKLVEANDSDLSKQEKQRIQQIAEKLAVRYVNNRNPDQVKIPEEIISFFYNGLIHLKKSTIPEAKKVTDEYVLIAKTPANPREVLLWADKSASWLDAWRNGETKTGVSEIDQLIEEFGLTLSEYREFTTTSPGAFASMEADHAINVYAVGDAFMSLEEIKKAGPDGLLTGGRDVKAKIKDNYLVLDITVGSGDCPAGCINKINQKFRIFSDGQVELVD</sequence>
<name>A0A6M1TF49_9BACT</name>
<dbReference type="EMBL" id="JAALLS010000002">
    <property type="protein sequence ID" value="NGP87240.1"/>
    <property type="molecule type" value="Genomic_DNA"/>
</dbReference>
<gene>
    <name evidence="1" type="ORF">G3569_02645</name>
</gene>
<evidence type="ECO:0000313" key="2">
    <source>
        <dbReference type="Proteomes" id="UP000479132"/>
    </source>
</evidence>
<evidence type="ECO:0008006" key="3">
    <source>
        <dbReference type="Google" id="ProtNLM"/>
    </source>
</evidence>
<dbReference type="Proteomes" id="UP000479132">
    <property type="component" value="Unassembled WGS sequence"/>
</dbReference>
<reference evidence="1 2" key="1">
    <citation type="submission" date="2020-02" db="EMBL/GenBank/DDBJ databases">
        <title>Aliifodinibius halophilus 2W32, complete genome.</title>
        <authorList>
            <person name="Li Y."/>
            <person name="Wu S."/>
        </authorList>
    </citation>
    <scope>NUCLEOTIDE SEQUENCE [LARGE SCALE GENOMIC DNA]</scope>
    <source>
        <strain evidence="1 2">2W32</strain>
    </source>
</reference>